<evidence type="ECO:0000256" key="2">
    <source>
        <dbReference type="ARBA" id="ARBA00022491"/>
    </source>
</evidence>
<dbReference type="InterPro" id="IPR036388">
    <property type="entry name" value="WH-like_DNA-bd_sf"/>
</dbReference>
<dbReference type="Proteomes" id="UP000694395">
    <property type="component" value="Chromosome 7"/>
</dbReference>
<dbReference type="InterPro" id="IPR050998">
    <property type="entry name" value="FOXP"/>
</dbReference>
<feature type="region of interest" description="Disordered" evidence="11">
    <location>
        <begin position="289"/>
        <end position="314"/>
    </location>
</feature>
<evidence type="ECO:0000256" key="8">
    <source>
        <dbReference type="ARBA" id="ARBA00023163"/>
    </source>
</evidence>
<feature type="region of interest" description="Disordered" evidence="11">
    <location>
        <begin position="507"/>
        <end position="574"/>
    </location>
</feature>
<keyword evidence="5" id="KW-0862">Zinc</keyword>
<evidence type="ECO:0000256" key="1">
    <source>
        <dbReference type="ARBA" id="ARBA00004123"/>
    </source>
</evidence>
<dbReference type="GO" id="GO:0001227">
    <property type="term" value="F:DNA-binding transcription repressor activity, RNA polymerase II-specific"/>
    <property type="evidence" value="ECO:0007669"/>
    <property type="project" value="TreeGrafter"/>
</dbReference>
<reference evidence="13" key="2">
    <citation type="submission" date="2025-08" db="UniProtKB">
        <authorList>
            <consortium name="Ensembl"/>
        </authorList>
    </citation>
    <scope>IDENTIFICATION</scope>
</reference>
<dbReference type="PROSITE" id="PS50039">
    <property type="entry name" value="FORK_HEAD_3"/>
    <property type="match status" value="1"/>
</dbReference>
<dbReference type="PROSITE" id="PS00658">
    <property type="entry name" value="FORK_HEAD_2"/>
    <property type="match status" value="1"/>
</dbReference>
<evidence type="ECO:0000256" key="5">
    <source>
        <dbReference type="ARBA" id="ARBA00022833"/>
    </source>
</evidence>
<evidence type="ECO:0000313" key="13">
    <source>
        <dbReference type="Ensembl" id="ENSOMYP00000040119.2"/>
    </source>
</evidence>
<name>A0A8C7VP50_ONCMY</name>
<organism evidence="13 14">
    <name type="scientific">Oncorhynchus mykiss</name>
    <name type="common">Rainbow trout</name>
    <name type="synonym">Salmo gairdneri</name>
    <dbReference type="NCBI Taxonomy" id="8022"/>
    <lineage>
        <taxon>Eukaryota</taxon>
        <taxon>Metazoa</taxon>
        <taxon>Chordata</taxon>
        <taxon>Craniata</taxon>
        <taxon>Vertebrata</taxon>
        <taxon>Euteleostomi</taxon>
        <taxon>Actinopterygii</taxon>
        <taxon>Neopterygii</taxon>
        <taxon>Teleostei</taxon>
        <taxon>Protacanthopterygii</taxon>
        <taxon>Salmoniformes</taxon>
        <taxon>Salmonidae</taxon>
        <taxon>Salmoninae</taxon>
        <taxon>Oncorhynchus</taxon>
    </lineage>
</organism>
<keyword evidence="3" id="KW-0479">Metal-binding</keyword>
<dbReference type="Pfam" id="PF00250">
    <property type="entry name" value="Forkhead"/>
    <property type="match status" value="1"/>
</dbReference>
<evidence type="ECO:0000313" key="14">
    <source>
        <dbReference type="Proteomes" id="UP000694395"/>
    </source>
</evidence>
<feature type="compositionally biased region" description="Polar residues" evidence="11">
    <location>
        <begin position="512"/>
        <end position="522"/>
    </location>
</feature>
<dbReference type="Gene3D" id="1.20.5.340">
    <property type="match status" value="1"/>
</dbReference>
<dbReference type="PANTHER" id="PTHR45796">
    <property type="entry name" value="FORKHEAD BOX P, ISOFORM C"/>
    <property type="match status" value="1"/>
</dbReference>
<keyword evidence="14" id="KW-1185">Reference proteome</keyword>
<evidence type="ECO:0000256" key="9">
    <source>
        <dbReference type="ARBA" id="ARBA00023242"/>
    </source>
</evidence>
<dbReference type="SUPFAM" id="SSF46785">
    <property type="entry name" value="Winged helix' DNA-binding domain"/>
    <property type="match status" value="1"/>
</dbReference>
<dbReference type="GO" id="GO:0008270">
    <property type="term" value="F:zinc ion binding"/>
    <property type="evidence" value="ECO:0007669"/>
    <property type="project" value="UniProtKB-KW"/>
</dbReference>
<evidence type="ECO:0000256" key="11">
    <source>
        <dbReference type="SAM" id="MobiDB-lite"/>
    </source>
</evidence>
<dbReference type="GO" id="GO:0000978">
    <property type="term" value="F:RNA polymerase II cis-regulatory region sequence-specific DNA binding"/>
    <property type="evidence" value="ECO:0007669"/>
    <property type="project" value="TreeGrafter"/>
</dbReference>
<reference evidence="13" key="1">
    <citation type="submission" date="2020-07" db="EMBL/GenBank/DDBJ databases">
        <title>A long reads based de novo assembly of the rainbow trout Arlee double haploid line genome.</title>
        <authorList>
            <person name="Gao G."/>
            <person name="Palti Y."/>
        </authorList>
    </citation>
    <scope>NUCLEOTIDE SEQUENCE [LARGE SCALE GENOMIC DNA]</scope>
</reference>
<feature type="domain" description="Fork-head" evidence="12">
    <location>
        <begin position="364"/>
        <end position="437"/>
    </location>
</feature>
<dbReference type="GeneTree" id="ENSGT00940000165920"/>
<dbReference type="InterPro" id="IPR030456">
    <property type="entry name" value="TF_fork_head_CS_2"/>
</dbReference>
<dbReference type="GO" id="GO:0005634">
    <property type="term" value="C:nucleus"/>
    <property type="evidence" value="ECO:0007669"/>
    <property type="project" value="UniProtKB-SubCell"/>
</dbReference>
<dbReference type="Pfam" id="PF16159">
    <property type="entry name" value="FOXP-CC"/>
    <property type="match status" value="1"/>
</dbReference>
<dbReference type="FunFam" id="1.10.10.10:FF:000010">
    <property type="entry name" value="Forkhead box P2 isoform B"/>
    <property type="match status" value="1"/>
</dbReference>
<dbReference type="SMART" id="SM00339">
    <property type="entry name" value="FH"/>
    <property type="match status" value="1"/>
</dbReference>
<accession>A0A8C7VP50</accession>
<feature type="compositionally biased region" description="Low complexity" evidence="11">
    <location>
        <begin position="302"/>
        <end position="314"/>
    </location>
</feature>
<feature type="compositionally biased region" description="Acidic residues" evidence="11">
    <location>
        <begin position="565"/>
        <end position="574"/>
    </location>
</feature>
<sequence length="574" mass="64673">MTIQMAREHTLTGGIFFFFLSAFASFMSNESRLLRRGGNRHCTYRHIHIYIVCEQWLGSLRDGVQTAVSFLLPNLRVSRIAVSQQERQHALSVYVFQHTNVLSSRDFSPLLSKLSNLFVLGMIPAELQQLWKEVTNVKEENSSSNNNSHRGLDLSSPQPPKNPLLNQHASTNGQYMSHSLKREGSTLDDHHHSHHSHPLYGHGVCKWPGCEAVFEDFQSFLKHLNNEHALDDRSTAQCRVQMQVVQQLELQLAKDKERLQAMMTHLHVKSTEPKPTPQPLNLVSNVTLSKTAPPEASPPLSLPQTPTTPTAPLTPLSQAYSVITPNSLHHSVGPMRRRYSDKYNMPISPDIVQNKEFYMNAEVRPPFTYASLIRQAILESPEKQLTLNEIYNWFTRMFAYFRRNAATWKNAVRHNLSLHKCFVRVENVKGAVWTVDELEFQKRRPQKISGSPALVKNIQTSLGYGPALSAAFQASMAENNIPLYTTASIGSPTLNSLANAIREEMNGAMDHGNSNGSDSSPGRSPLPAMHHIKEEPLDPEDHEGPLSLVMTANHSPDFGHHRDYDDDQGHDDML</sequence>
<feature type="region of interest" description="Disordered" evidence="11">
    <location>
        <begin position="138"/>
        <end position="170"/>
    </location>
</feature>
<evidence type="ECO:0000259" key="12">
    <source>
        <dbReference type="PROSITE" id="PS50039"/>
    </source>
</evidence>
<evidence type="ECO:0000256" key="3">
    <source>
        <dbReference type="ARBA" id="ARBA00022723"/>
    </source>
</evidence>
<dbReference type="InterPro" id="IPR001766">
    <property type="entry name" value="Fork_head_dom"/>
</dbReference>
<dbReference type="Ensembl" id="ENSOMYT00000043800.2">
    <property type="protein sequence ID" value="ENSOMYP00000040119.2"/>
    <property type="gene ID" value="ENSOMYG00000018060.2"/>
</dbReference>
<keyword evidence="7 10" id="KW-0238">DNA-binding</keyword>
<keyword evidence="9 10" id="KW-0539">Nucleus</keyword>
<dbReference type="InterPro" id="IPR047412">
    <property type="entry name" value="FH_FOXP1_P2"/>
</dbReference>
<evidence type="ECO:0000256" key="7">
    <source>
        <dbReference type="ARBA" id="ARBA00023125"/>
    </source>
</evidence>
<dbReference type="CDD" id="cd20065">
    <property type="entry name" value="FH_FOXP2"/>
    <property type="match status" value="1"/>
</dbReference>
<dbReference type="AlphaFoldDB" id="A0A8C7VP50"/>
<keyword evidence="4" id="KW-0863">Zinc-finger</keyword>
<dbReference type="Gene3D" id="1.10.10.10">
    <property type="entry name" value="Winged helix-like DNA-binding domain superfamily/Winged helix DNA-binding domain"/>
    <property type="match status" value="1"/>
</dbReference>
<keyword evidence="2" id="KW-0678">Repressor</keyword>
<keyword evidence="6" id="KW-0805">Transcription regulation</keyword>
<keyword evidence="8" id="KW-0804">Transcription</keyword>
<dbReference type="FunFam" id="1.20.5.340:FF:000005">
    <property type="entry name" value="Forkhead box P1, isoform CRA_f"/>
    <property type="match status" value="1"/>
</dbReference>
<dbReference type="InterPro" id="IPR032354">
    <property type="entry name" value="FOXP-CC"/>
</dbReference>
<feature type="DNA-binding region" description="Fork-head" evidence="10">
    <location>
        <begin position="364"/>
        <end position="437"/>
    </location>
</feature>
<evidence type="ECO:0000256" key="4">
    <source>
        <dbReference type="ARBA" id="ARBA00022771"/>
    </source>
</evidence>
<evidence type="ECO:0000256" key="10">
    <source>
        <dbReference type="PROSITE-ProRule" id="PRU00089"/>
    </source>
</evidence>
<comment type="subcellular location">
    <subcellularLocation>
        <location evidence="1 10">Nucleus</location>
    </subcellularLocation>
</comment>
<reference evidence="13" key="3">
    <citation type="submission" date="2025-09" db="UniProtKB">
        <authorList>
            <consortium name="Ensembl"/>
        </authorList>
    </citation>
    <scope>IDENTIFICATION</scope>
</reference>
<proteinExistence type="predicted"/>
<dbReference type="InterPro" id="IPR036390">
    <property type="entry name" value="WH_DNA-bd_sf"/>
</dbReference>
<evidence type="ECO:0000256" key="6">
    <source>
        <dbReference type="ARBA" id="ARBA00023015"/>
    </source>
</evidence>
<dbReference type="PRINTS" id="PR00053">
    <property type="entry name" value="FORKHEAD"/>
</dbReference>
<dbReference type="PANTHER" id="PTHR45796:SF3">
    <property type="entry name" value="FORKHEAD BOX PROTEIN P1"/>
    <property type="match status" value="1"/>
</dbReference>
<protein>
    <submittedName>
        <fullName evidence="13">Forkhead box P1b</fullName>
    </submittedName>
</protein>